<keyword evidence="9" id="KW-1185">Reference proteome</keyword>
<dbReference type="PANTHER" id="PTHR46373:SF2">
    <property type="entry name" value="RWP-RK DOMAIN-CONTAINING PROTEIN"/>
    <property type="match status" value="1"/>
</dbReference>
<evidence type="ECO:0000256" key="5">
    <source>
        <dbReference type="ARBA" id="ARBA00023163"/>
    </source>
</evidence>
<accession>M4B2Q9</accession>
<organism evidence="8 9">
    <name type="scientific">Hyaloperonospora arabidopsidis (strain Emoy2)</name>
    <name type="common">Downy mildew agent</name>
    <name type="synonym">Peronospora arabidopsidis</name>
    <dbReference type="NCBI Taxonomy" id="559515"/>
    <lineage>
        <taxon>Eukaryota</taxon>
        <taxon>Sar</taxon>
        <taxon>Stramenopiles</taxon>
        <taxon>Oomycota</taxon>
        <taxon>Peronosporomycetes</taxon>
        <taxon>Peronosporales</taxon>
        <taxon>Peronosporaceae</taxon>
        <taxon>Hyaloperonospora</taxon>
    </lineage>
</organism>
<dbReference type="GO" id="GO:0003700">
    <property type="term" value="F:DNA-binding transcription factor activity"/>
    <property type="evidence" value="ECO:0007669"/>
    <property type="project" value="InterPro"/>
</dbReference>
<evidence type="ECO:0000259" key="7">
    <source>
        <dbReference type="PROSITE" id="PS51519"/>
    </source>
</evidence>
<sequence>MLRPHFEEPLAKVAATFGICVTLLKKICRRHGIARWPHRQITGLRKSIASMEHAIYYFDGARRESYVEQLAKQKIKLAALLVDPTTKNNAVLATKEDIRADQGSERSALAYAAQEAATDVFEKRTSTSKGQGPASPTGPFVGTSPYYGLASGVTPLQASPIWLPPIESSCSDQCPKAYSPSMVDQLHCEDDGGRTLNSYYNYVFNSATLPSRLPPLQSESRGMLPPISSLVRKPSNWYTFTM</sequence>
<dbReference type="VEuPathDB" id="FungiDB:HpaG800557"/>
<dbReference type="PROSITE" id="PS51519">
    <property type="entry name" value="RWP_RK"/>
    <property type="match status" value="1"/>
</dbReference>
<evidence type="ECO:0000256" key="6">
    <source>
        <dbReference type="ARBA" id="ARBA00023242"/>
    </source>
</evidence>
<dbReference type="STRING" id="559515.M4B2Q9"/>
<evidence type="ECO:0000313" key="8">
    <source>
        <dbReference type="EnsemblProtists" id="HpaP800557"/>
    </source>
</evidence>
<reference evidence="8" key="2">
    <citation type="submission" date="2015-06" db="UniProtKB">
        <authorList>
            <consortium name="EnsemblProtists"/>
        </authorList>
    </citation>
    <scope>IDENTIFICATION</scope>
    <source>
        <strain evidence="8">Emoy2</strain>
    </source>
</reference>
<dbReference type="Pfam" id="PF02042">
    <property type="entry name" value="RWP-RK"/>
    <property type="match status" value="1"/>
</dbReference>
<dbReference type="AlphaFoldDB" id="M4B2Q9"/>
<dbReference type="eggNOG" id="ENOG502S1DN">
    <property type="taxonomic scope" value="Eukaryota"/>
</dbReference>
<protein>
    <recommendedName>
        <fullName evidence="7">RWP-RK domain-containing protein</fullName>
    </recommendedName>
</protein>
<keyword evidence="2" id="KW-0805">Transcription regulation</keyword>
<keyword evidence="5" id="KW-0804">Transcription</keyword>
<proteinExistence type="predicted"/>
<feature type="domain" description="RWP-RK" evidence="7">
    <location>
        <begin position="1"/>
        <end position="64"/>
    </location>
</feature>
<dbReference type="HOGENOM" id="CLU_070953_0_0_1"/>
<evidence type="ECO:0000256" key="3">
    <source>
        <dbReference type="ARBA" id="ARBA00023054"/>
    </source>
</evidence>
<evidence type="ECO:0000256" key="1">
    <source>
        <dbReference type="ARBA" id="ARBA00004049"/>
    </source>
</evidence>
<dbReference type="Proteomes" id="UP000011713">
    <property type="component" value="Unassembled WGS sequence"/>
</dbReference>
<dbReference type="EMBL" id="JH598094">
    <property type="status" value="NOT_ANNOTATED_CDS"/>
    <property type="molecule type" value="Genomic_DNA"/>
</dbReference>
<dbReference type="GO" id="GO:0003677">
    <property type="term" value="F:DNA binding"/>
    <property type="evidence" value="ECO:0007669"/>
    <property type="project" value="UniProtKB-KW"/>
</dbReference>
<evidence type="ECO:0000256" key="2">
    <source>
        <dbReference type="ARBA" id="ARBA00023015"/>
    </source>
</evidence>
<keyword evidence="4" id="KW-0238">DNA-binding</keyword>
<reference evidence="9" key="1">
    <citation type="journal article" date="2010" name="Science">
        <title>Signatures of adaptation to obligate biotrophy in the Hyaloperonospora arabidopsidis genome.</title>
        <authorList>
            <person name="Baxter L."/>
            <person name="Tripathy S."/>
            <person name="Ishaque N."/>
            <person name="Boot N."/>
            <person name="Cabral A."/>
            <person name="Kemen E."/>
            <person name="Thines M."/>
            <person name="Ah-Fong A."/>
            <person name="Anderson R."/>
            <person name="Badejoko W."/>
            <person name="Bittner-Eddy P."/>
            <person name="Boore J.L."/>
            <person name="Chibucos M.C."/>
            <person name="Coates M."/>
            <person name="Dehal P."/>
            <person name="Delehaunty K."/>
            <person name="Dong S."/>
            <person name="Downton P."/>
            <person name="Dumas B."/>
            <person name="Fabro G."/>
            <person name="Fronick C."/>
            <person name="Fuerstenberg S.I."/>
            <person name="Fulton L."/>
            <person name="Gaulin E."/>
            <person name="Govers F."/>
            <person name="Hughes L."/>
            <person name="Humphray S."/>
            <person name="Jiang R.H."/>
            <person name="Judelson H."/>
            <person name="Kamoun S."/>
            <person name="Kyung K."/>
            <person name="Meijer H."/>
            <person name="Minx P."/>
            <person name="Morris P."/>
            <person name="Nelson J."/>
            <person name="Phuntumart V."/>
            <person name="Qutob D."/>
            <person name="Rehmany A."/>
            <person name="Rougon-Cardoso A."/>
            <person name="Ryden P."/>
            <person name="Torto-Alalibo T."/>
            <person name="Studholme D."/>
            <person name="Wang Y."/>
            <person name="Win J."/>
            <person name="Wood J."/>
            <person name="Clifton S.W."/>
            <person name="Rogers J."/>
            <person name="Van den Ackerveken G."/>
            <person name="Jones J.D."/>
            <person name="McDowell J.M."/>
            <person name="Beynon J."/>
            <person name="Tyler B.M."/>
        </authorList>
    </citation>
    <scope>NUCLEOTIDE SEQUENCE [LARGE SCALE GENOMIC DNA]</scope>
    <source>
        <strain evidence="9">Emoy2</strain>
    </source>
</reference>
<comment type="function">
    <text evidence="1">Putative transcription factor.</text>
</comment>
<dbReference type="EnsemblProtists" id="HpaT800557">
    <property type="protein sequence ID" value="HpaP800557"/>
    <property type="gene ID" value="HpaG800557"/>
</dbReference>
<dbReference type="InterPro" id="IPR003035">
    <property type="entry name" value="RWP-RK_dom"/>
</dbReference>
<name>M4B2Q9_HYAAE</name>
<keyword evidence="6" id="KW-0539">Nucleus</keyword>
<evidence type="ECO:0000313" key="9">
    <source>
        <dbReference type="Proteomes" id="UP000011713"/>
    </source>
</evidence>
<dbReference type="PANTHER" id="PTHR46373">
    <property type="entry name" value="PROTEIN RKD4"/>
    <property type="match status" value="1"/>
</dbReference>
<dbReference type="InParanoid" id="M4B2Q9"/>
<dbReference type="InterPro" id="IPR044607">
    <property type="entry name" value="RKD-like"/>
</dbReference>
<keyword evidence="3" id="KW-0175">Coiled coil</keyword>
<evidence type="ECO:0000256" key="4">
    <source>
        <dbReference type="ARBA" id="ARBA00023125"/>
    </source>
</evidence>